<dbReference type="PANTHER" id="PTHR31005:SF8">
    <property type="entry name" value="DUF4139 DOMAIN-CONTAINING PROTEIN"/>
    <property type="match status" value="1"/>
</dbReference>
<evidence type="ECO:0000313" key="5">
    <source>
        <dbReference type="Proteomes" id="UP001302316"/>
    </source>
</evidence>
<comment type="caution">
    <text evidence="4">The sequence shown here is derived from an EMBL/GenBank/DDBJ whole genome shotgun (WGS) entry which is preliminary data.</text>
</comment>
<feature type="domain" description="DUF4139" evidence="2">
    <location>
        <begin position="217"/>
        <end position="519"/>
    </location>
</feature>
<evidence type="ECO:0000259" key="2">
    <source>
        <dbReference type="Pfam" id="PF13598"/>
    </source>
</evidence>
<name>A0AAP6JEM7_9GAMM</name>
<dbReference type="EMBL" id="JAYGII010000012">
    <property type="protein sequence ID" value="MEA5445600.1"/>
    <property type="molecule type" value="Genomic_DNA"/>
</dbReference>
<feature type="domain" description="DUF4140" evidence="3">
    <location>
        <begin position="35"/>
        <end position="134"/>
    </location>
</feature>
<dbReference type="AlphaFoldDB" id="A0AAP6JEM7"/>
<proteinExistence type="predicted"/>
<dbReference type="Pfam" id="PF13598">
    <property type="entry name" value="DUF4139"/>
    <property type="match status" value="1"/>
</dbReference>
<keyword evidence="5" id="KW-1185">Reference proteome</keyword>
<accession>A0AAP6JEM7</accession>
<dbReference type="InterPro" id="IPR025554">
    <property type="entry name" value="DUF4140"/>
</dbReference>
<dbReference type="RefSeq" id="WP_346051229.1">
    <property type="nucleotide sequence ID" value="NZ_JAYGII010000012.1"/>
</dbReference>
<gene>
    <name evidence="4" type="ORF">VCB98_07200</name>
</gene>
<evidence type="ECO:0000259" key="3">
    <source>
        <dbReference type="Pfam" id="PF13600"/>
    </source>
</evidence>
<evidence type="ECO:0000256" key="1">
    <source>
        <dbReference type="SAM" id="Coils"/>
    </source>
</evidence>
<feature type="coiled-coil region" evidence="1">
    <location>
        <begin position="96"/>
        <end position="137"/>
    </location>
</feature>
<organism evidence="4 5">
    <name type="scientific">Natronospira elongata</name>
    <dbReference type="NCBI Taxonomy" id="3110268"/>
    <lineage>
        <taxon>Bacteria</taxon>
        <taxon>Pseudomonadati</taxon>
        <taxon>Pseudomonadota</taxon>
        <taxon>Gammaproteobacteria</taxon>
        <taxon>Natronospirales</taxon>
        <taxon>Natronospiraceae</taxon>
        <taxon>Natronospira</taxon>
    </lineage>
</organism>
<keyword evidence="1" id="KW-0175">Coiled coil</keyword>
<reference evidence="4 5" key="1">
    <citation type="submission" date="2023-12" db="EMBL/GenBank/DDBJ databases">
        <title>Whole-genome sequencing of halo(alkali)philic microorganisms from hypersaline lakes.</title>
        <authorList>
            <person name="Sorokin D.Y."/>
            <person name="Merkel A.Y."/>
            <person name="Messina E."/>
            <person name="Yakimov M."/>
        </authorList>
    </citation>
    <scope>NUCLEOTIDE SEQUENCE [LARGE SCALE GENOMIC DNA]</scope>
    <source>
        <strain evidence="4 5">AB-CW1</strain>
    </source>
</reference>
<dbReference type="NCBIfam" id="TIGR02231">
    <property type="entry name" value="mucoidy inhibitor MuiA family protein"/>
    <property type="match status" value="2"/>
</dbReference>
<dbReference type="PANTHER" id="PTHR31005">
    <property type="entry name" value="DUF4139 DOMAIN-CONTAINING PROTEIN"/>
    <property type="match status" value="1"/>
</dbReference>
<dbReference type="InterPro" id="IPR011935">
    <property type="entry name" value="CHP02231"/>
</dbReference>
<dbReference type="InterPro" id="IPR037291">
    <property type="entry name" value="DUF4139"/>
</dbReference>
<protein>
    <submittedName>
        <fullName evidence="4">Mucoidy inhibitor MuiA family protein</fullName>
    </submittedName>
</protein>
<dbReference type="Proteomes" id="UP001302316">
    <property type="component" value="Unassembled WGS sequence"/>
</dbReference>
<sequence length="527" mass="58813">MFQRVALAILLGLATFFSPIGEGLADTVNHRVDSVTVYPMKAEVSRIVEFDVDGESGTLRLDGLPASLDVNALRITPIKPASLAIGQLSTQRQRGTESERAAIRELRARIEMLEAEREEVEVRLDVLALQLRLLEQATGEDRASATDWNQLASITGTLGETAESVIGERLTARREARRLDEEIEVLRDSLDDLGGEQTESRSLTMSWQAEGPGRAELQLEYVVYRAGWHADYEVHLDTGSEEVEIVHRAQIHQSSGEDWEDVTLFVSTSEPALGDQIPELSSWYIDFHQPQAAEVHQDYSLRRVPVTGSRVTAADLVGSEFSAEYRLPGRVSVPGDEEHHRFTLGRAELPVSLSLRTVPSRASHAWLFATGEFEGEVPLPMGNAHLYRDGVMVAQTEFSALVPGNEFRAGFGVDQRTTVEHKLVRDIRGSSGTFRRRNEVERLHRITITSGHDRAIPITVLDRMPVARDERIEVSLLDESERPDRQDVDDRPGIVSWDRELGAGETLELPFGYKASWPESEPGIDNW</sequence>
<dbReference type="Pfam" id="PF13600">
    <property type="entry name" value="DUF4140"/>
    <property type="match status" value="1"/>
</dbReference>
<feature type="coiled-coil region" evidence="1">
    <location>
        <begin position="169"/>
        <end position="196"/>
    </location>
</feature>
<evidence type="ECO:0000313" key="4">
    <source>
        <dbReference type="EMBL" id="MEA5445600.1"/>
    </source>
</evidence>